<evidence type="ECO:0000313" key="1">
    <source>
        <dbReference type="EMBL" id="BAG55387.1"/>
    </source>
</evidence>
<feature type="non-terminal residue" evidence="1">
    <location>
        <position position="60"/>
    </location>
</feature>
<dbReference type="AlphaFoldDB" id="B3Y5N0"/>
<name>B3Y5N0_9CHLO</name>
<proteinExistence type="evidence at transcript level"/>
<accession>B3Y5N0</accession>
<reference evidence="1" key="2">
    <citation type="submission" date="2008-07" db="EMBL/GenBank/DDBJ databases">
        <title>Nitrogen-starvation-inducible cDNA clones isolated by using cDNA subtraction in a novel microalga accumulating lipids and hydrocarbons.</title>
        <authorList>
            <person name="Satoh A."/>
        </authorList>
    </citation>
    <scope>NUCLEOTIDE SEQUENCE</scope>
    <source>
        <strain evidence="1">MBIC11204</strain>
    </source>
</reference>
<reference evidence="1" key="1">
    <citation type="submission" date="2008-07" db="EMBL/GenBank/DDBJ databases">
        <title>Characterization of the lipid accumulation in a new microalgal species, Pseudochoricystis ellipsoidea (Trebouxiophyceae).</title>
        <authorList>
            <person name="Satoh A."/>
            <person name="Kato M."/>
            <person name="Yamato K.T."/>
            <person name="Ikegami Y."/>
            <person name="Sekiguchi H."/>
            <person name="Kurano N."/>
            <person name="Miyachi S."/>
        </authorList>
    </citation>
    <scope>NUCLEOTIDE SEQUENCE</scope>
    <source>
        <strain evidence="1">MBIC11204</strain>
    </source>
</reference>
<sequence>LGVCRLGVSCEERCLPFLESFRGKLCAQVFSKRCTCKRSRVGYSVISADFSSCCDVQRWC</sequence>
<protein>
    <submittedName>
        <fullName evidence="1">Uncharacterized protein</fullName>
    </submittedName>
</protein>
<feature type="non-terminal residue" evidence="1">
    <location>
        <position position="1"/>
    </location>
</feature>
<organism evidence="1">
    <name type="scientific">Pseudochoricystis ellipsoidea</name>
    <name type="common">nom. nud.</name>
    <dbReference type="NCBI Taxonomy" id="546385"/>
    <lineage>
        <taxon>Eukaryota</taxon>
        <taxon>Viridiplantae</taxon>
        <taxon>Chlorophyta</taxon>
        <taxon>core chlorophytes</taxon>
        <taxon>Trebouxiophyceae</taxon>
    </lineage>
</organism>
<dbReference type="EMBL" id="AB444261">
    <property type="protein sequence ID" value="BAG55387.1"/>
    <property type="molecule type" value="mRNA"/>
</dbReference>